<feature type="domain" description="Metallo-beta-lactamase" evidence="1">
    <location>
        <begin position="24"/>
        <end position="154"/>
    </location>
</feature>
<dbReference type="Proteomes" id="UP000885931">
    <property type="component" value="Unassembled WGS sequence"/>
</dbReference>
<name>A0A7C1BG11_UNCW3</name>
<dbReference type="SUPFAM" id="SSF56281">
    <property type="entry name" value="Metallo-hydrolase/oxidoreductase"/>
    <property type="match status" value="1"/>
</dbReference>
<sequence length="164" mass="17579">MRFDGVKITYYGHSAFKLVSPSGRVVLIDPWLDNPLAPSGAKSSLDRVDLILVTHGHGDHLGNTVELAKKFNSTVLAIYEISNYLASQGVSKAVGMNKDGTYVFEGIKATMVDATHSSTIDTGRGMIPGGEAAGFIVEFENGFKVYHTGDTGFTGVMPIIGDFY</sequence>
<dbReference type="Pfam" id="PF12706">
    <property type="entry name" value="Lactamase_B_2"/>
    <property type="match status" value="1"/>
</dbReference>
<dbReference type="InterPro" id="IPR036866">
    <property type="entry name" value="RibonucZ/Hydroxyglut_hydro"/>
</dbReference>
<evidence type="ECO:0000313" key="2">
    <source>
        <dbReference type="EMBL" id="HDM89632.1"/>
    </source>
</evidence>
<protein>
    <submittedName>
        <fullName evidence="2">Metal-dependent hydrolase</fullName>
    </submittedName>
</protein>
<keyword evidence="2" id="KW-0378">Hydrolase</keyword>
<dbReference type="GO" id="GO:0016787">
    <property type="term" value="F:hydrolase activity"/>
    <property type="evidence" value="ECO:0007669"/>
    <property type="project" value="UniProtKB-KW"/>
</dbReference>
<proteinExistence type="predicted"/>
<reference evidence="2" key="1">
    <citation type="journal article" date="2020" name="mSystems">
        <title>Genome- and Community-Level Interaction Insights into Carbon Utilization and Element Cycling Functions of Hydrothermarchaeota in Hydrothermal Sediment.</title>
        <authorList>
            <person name="Zhou Z."/>
            <person name="Liu Y."/>
            <person name="Xu W."/>
            <person name="Pan J."/>
            <person name="Luo Z.H."/>
            <person name="Li M."/>
        </authorList>
    </citation>
    <scope>NUCLEOTIDE SEQUENCE [LARGE SCALE GENOMIC DNA]</scope>
    <source>
        <strain evidence="2">HyVt-237</strain>
    </source>
</reference>
<organism evidence="2">
    <name type="scientific">candidate division WOR-3 bacterium</name>
    <dbReference type="NCBI Taxonomy" id="2052148"/>
    <lineage>
        <taxon>Bacteria</taxon>
        <taxon>Bacteria division WOR-3</taxon>
    </lineage>
</organism>
<dbReference type="NCBIfam" id="NF001911">
    <property type="entry name" value="PRK00685.1"/>
    <property type="match status" value="1"/>
</dbReference>
<evidence type="ECO:0000259" key="1">
    <source>
        <dbReference type="Pfam" id="PF12706"/>
    </source>
</evidence>
<accession>A0A7C1BG11</accession>
<dbReference type="PANTHER" id="PTHR43546:SF3">
    <property type="entry name" value="UPF0173 METAL-DEPENDENT HYDROLASE MJ1163"/>
    <property type="match status" value="1"/>
</dbReference>
<dbReference type="Gene3D" id="3.60.15.10">
    <property type="entry name" value="Ribonuclease Z/Hydroxyacylglutathione hydrolase-like"/>
    <property type="match status" value="1"/>
</dbReference>
<comment type="caution">
    <text evidence="2">The sequence shown here is derived from an EMBL/GenBank/DDBJ whole genome shotgun (WGS) entry which is preliminary data.</text>
</comment>
<dbReference type="AlphaFoldDB" id="A0A7C1BG11"/>
<dbReference type="InterPro" id="IPR050114">
    <property type="entry name" value="UPF0173_UPF0282_UlaG_hydrolase"/>
</dbReference>
<feature type="non-terminal residue" evidence="2">
    <location>
        <position position="164"/>
    </location>
</feature>
<gene>
    <name evidence="2" type="ORF">ENG67_00295</name>
</gene>
<dbReference type="InterPro" id="IPR001279">
    <property type="entry name" value="Metallo-B-lactamas"/>
</dbReference>
<dbReference type="PANTHER" id="PTHR43546">
    <property type="entry name" value="UPF0173 METAL-DEPENDENT HYDROLASE MJ1163-RELATED"/>
    <property type="match status" value="1"/>
</dbReference>
<dbReference type="EMBL" id="DRBW01000012">
    <property type="protein sequence ID" value="HDM89632.1"/>
    <property type="molecule type" value="Genomic_DNA"/>
</dbReference>